<proteinExistence type="predicted"/>
<feature type="non-terminal residue" evidence="2">
    <location>
        <position position="1"/>
    </location>
</feature>
<evidence type="ECO:0000313" key="2">
    <source>
        <dbReference type="EMBL" id="GAI67659.1"/>
    </source>
</evidence>
<evidence type="ECO:0000256" key="1">
    <source>
        <dbReference type="SAM" id="Phobius"/>
    </source>
</evidence>
<comment type="caution">
    <text evidence="2">The sequence shown here is derived from an EMBL/GenBank/DDBJ whole genome shotgun (WGS) entry which is preliminary data.</text>
</comment>
<dbReference type="EMBL" id="BARW01004892">
    <property type="protein sequence ID" value="GAI67659.1"/>
    <property type="molecule type" value="Genomic_DNA"/>
</dbReference>
<evidence type="ECO:0008006" key="3">
    <source>
        <dbReference type="Google" id="ProtNLM"/>
    </source>
</evidence>
<protein>
    <recommendedName>
        <fullName evidence="3">Transposase DDE domain-containing protein</fullName>
    </recommendedName>
</protein>
<organism evidence="2">
    <name type="scientific">marine sediment metagenome</name>
    <dbReference type="NCBI Taxonomy" id="412755"/>
    <lineage>
        <taxon>unclassified sequences</taxon>
        <taxon>metagenomes</taxon>
        <taxon>ecological metagenomes</taxon>
    </lineage>
</organism>
<keyword evidence="1" id="KW-0472">Membrane</keyword>
<keyword evidence="1" id="KW-1133">Transmembrane helix</keyword>
<reference evidence="2" key="1">
    <citation type="journal article" date="2014" name="Front. Microbiol.">
        <title>High frequency of phylogenetically diverse reductive dehalogenase-homologous genes in deep subseafloor sedimentary metagenomes.</title>
        <authorList>
            <person name="Kawai M."/>
            <person name="Futagami T."/>
            <person name="Toyoda A."/>
            <person name="Takaki Y."/>
            <person name="Nishi S."/>
            <person name="Hori S."/>
            <person name="Arai W."/>
            <person name="Tsubouchi T."/>
            <person name="Morono Y."/>
            <person name="Uchiyama I."/>
            <person name="Ito T."/>
            <person name="Fujiyama A."/>
            <person name="Inagaki F."/>
            <person name="Takami H."/>
        </authorList>
    </citation>
    <scope>NUCLEOTIDE SEQUENCE</scope>
    <source>
        <strain evidence="2">Expedition CK06-06</strain>
    </source>
</reference>
<gene>
    <name evidence="2" type="ORF">S12H4_11083</name>
</gene>
<feature type="transmembrane region" description="Helical" evidence="1">
    <location>
        <begin position="134"/>
        <end position="152"/>
    </location>
</feature>
<dbReference type="AlphaFoldDB" id="X1SIR1"/>
<name>X1SIR1_9ZZZZ</name>
<keyword evidence="1" id="KW-0812">Transmembrane</keyword>
<sequence length="174" mass="19833">PINPRNQKYDKAFGPHGCPMCDAGIEMKSAGRWIEADRERIKFRCPLKMSKKTAVKFHNTCPAQHPAFDTGKCYGCTKYLDVTDDARSRVPRDSKEFKEIFKDRQIIEQYFSRLGDREVEQTTHYSFTAISNQMTIAHLAASLVGVAAAVLLKQPDKMRCYRTFAHLSKPREAG</sequence>
<accession>X1SIR1</accession>